<evidence type="ECO:0000313" key="1">
    <source>
        <dbReference type="EMBL" id="RGS84899.1"/>
    </source>
</evidence>
<evidence type="ECO:0000313" key="2">
    <source>
        <dbReference type="Proteomes" id="UP000266492"/>
    </source>
</evidence>
<comment type="caution">
    <text evidence="1">The sequence shown here is derived from an EMBL/GenBank/DDBJ whole genome shotgun (WGS) entry which is preliminary data.</text>
</comment>
<proteinExistence type="predicted"/>
<dbReference type="EMBL" id="QRVZ01000005">
    <property type="protein sequence ID" value="RGS84899.1"/>
    <property type="molecule type" value="Genomic_DNA"/>
</dbReference>
<sequence>MDSIRGKKGFSTYLKTLKMGSQQTFGCETFEAVMTFDCINCDFVAASALDDATKKIIRRYTTDAGLKICRSKGWPDFTRFQPYKVQYGITCEKDARDITEALRAAIAVDEQLAMHKFETLGFDIKGAYPTMKGGKLVPYLIPAADGTYEWSTVKLPAFVQDRYAVVKFENDILTSMVKSLPASGVLQLRIVHAPAPVESKVDEVPYFPAILLCIDANSEYLFPVFLWR</sequence>
<name>A0A395W213_BACOV</name>
<dbReference type="Proteomes" id="UP000266492">
    <property type="component" value="Unassembled WGS sequence"/>
</dbReference>
<gene>
    <name evidence="1" type="ORF">DWX70_07670</name>
</gene>
<protein>
    <submittedName>
        <fullName evidence="1">Uncharacterized protein</fullName>
    </submittedName>
</protein>
<organism evidence="1 2">
    <name type="scientific">Bacteroides ovatus</name>
    <dbReference type="NCBI Taxonomy" id="28116"/>
    <lineage>
        <taxon>Bacteria</taxon>
        <taxon>Pseudomonadati</taxon>
        <taxon>Bacteroidota</taxon>
        <taxon>Bacteroidia</taxon>
        <taxon>Bacteroidales</taxon>
        <taxon>Bacteroidaceae</taxon>
        <taxon>Bacteroides</taxon>
    </lineage>
</organism>
<reference evidence="1 2" key="1">
    <citation type="submission" date="2018-08" db="EMBL/GenBank/DDBJ databases">
        <title>A genome reference for cultivated species of the human gut microbiota.</title>
        <authorList>
            <person name="Zou Y."/>
            <person name="Xue W."/>
            <person name="Luo G."/>
        </authorList>
    </citation>
    <scope>NUCLEOTIDE SEQUENCE [LARGE SCALE GENOMIC DNA]</scope>
    <source>
        <strain evidence="1 2">AF20-9LB</strain>
    </source>
</reference>
<accession>A0A395W213</accession>
<dbReference type="AlphaFoldDB" id="A0A395W213"/>